<proteinExistence type="predicted"/>
<comment type="caution">
    <text evidence="3">The sequence shown here is derived from an EMBL/GenBank/DDBJ whole genome shotgun (WGS) entry which is preliminary data.</text>
</comment>
<dbReference type="PANTHER" id="PTHR23098:SF23">
    <property type="entry name" value="MYB-RELATED TRANSCRIPTION FACTOR, PARTNER OF PROFILIN-LIKE ISOFORM X2-RELATED"/>
    <property type="match status" value="1"/>
</dbReference>
<name>A0AAV7WC92_PLEWA</name>
<evidence type="ECO:0000313" key="4">
    <source>
        <dbReference type="Proteomes" id="UP001066276"/>
    </source>
</evidence>
<feature type="domain" description="Myb/SANT-like DNA-binding" evidence="2">
    <location>
        <begin position="8"/>
        <end position="82"/>
    </location>
</feature>
<feature type="region of interest" description="Disordered" evidence="1">
    <location>
        <begin position="120"/>
        <end position="141"/>
    </location>
</feature>
<accession>A0AAV7WC92</accession>
<dbReference type="InterPro" id="IPR028002">
    <property type="entry name" value="Myb_DNA-bind_5"/>
</dbReference>
<feature type="compositionally biased region" description="Basic and acidic residues" evidence="1">
    <location>
        <begin position="230"/>
        <end position="241"/>
    </location>
</feature>
<dbReference type="Pfam" id="PF13873">
    <property type="entry name" value="Myb_DNA-bind_5"/>
    <property type="match status" value="1"/>
</dbReference>
<protein>
    <recommendedName>
        <fullName evidence="2">Myb/SANT-like DNA-binding domain-containing protein</fullName>
    </recommendedName>
</protein>
<feature type="compositionally biased region" description="Polar residues" evidence="1">
    <location>
        <begin position="374"/>
        <end position="384"/>
    </location>
</feature>
<dbReference type="AlphaFoldDB" id="A0AAV7WC92"/>
<feature type="compositionally biased region" description="Polar residues" evidence="1">
    <location>
        <begin position="446"/>
        <end position="456"/>
    </location>
</feature>
<sequence length="520" mass="53444">MAAASGERAPAFTAQELEKLVDGVLPQYMLLYGPPDLQVSAHQKRDIWRAIAKEVRTLGAHQRRDTHCRKRWEDICRCSKKTAEARLGMASQRGRGALRTMTPLMFRIPAVAYPELDGRLRTSQQTQGASTGGGTVAPEHDGAASHMAMEGHTTDSEYTSGTEGEGSFTSATGSPTSDTDSSADSRRSASAKKPPVPVVRVPGFQSAPSTRAGSRTRSQGTGSPPPVKAPKLESGRRDRVKTPGGTTSEMGSKAIGESAVTPKKVGKVLRKSAQPVVSVTAEKCAIISGGPDTTASTIVTGPEPTARVSAQEGPSIVMGPEPTARVSAQEGPSIVMGPEPTARVSAQEGPSIVTGPEPTARVSAQEGPSIVTGPETTAQDTAQEGPSIVTGPETTAQDTAQEGPSIVTGPETTAQDTTHEGPSIVTGPEITAQDTAEEGPSIVTGPETTTQDTAQEGPSIVTGPETTAQDTAQEGPSIVNGPETTAQDTAQEGPSIVTGPETTAQDTAQAGPGCHSPAGQ</sequence>
<evidence type="ECO:0000259" key="2">
    <source>
        <dbReference type="Pfam" id="PF13873"/>
    </source>
</evidence>
<evidence type="ECO:0000256" key="1">
    <source>
        <dbReference type="SAM" id="MobiDB-lite"/>
    </source>
</evidence>
<dbReference type="GO" id="GO:0005634">
    <property type="term" value="C:nucleus"/>
    <property type="evidence" value="ECO:0007669"/>
    <property type="project" value="TreeGrafter"/>
</dbReference>
<feature type="compositionally biased region" description="Low complexity" evidence="1">
    <location>
        <begin position="169"/>
        <end position="182"/>
    </location>
</feature>
<dbReference type="EMBL" id="JANPWB010000002">
    <property type="protein sequence ID" value="KAJ1211612.1"/>
    <property type="molecule type" value="Genomic_DNA"/>
</dbReference>
<dbReference type="Proteomes" id="UP001066276">
    <property type="component" value="Chromosome 1_2"/>
</dbReference>
<feature type="region of interest" description="Disordered" evidence="1">
    <location>
        <begin position="153"/>
        <end position="258"/>
    </location>
</feature>
<feature type="compositionally biased region" description="Polar residues" evidence="1">
    <location>
        <begin position="464"/>
        <end position="474"/>
    </location>
</feature>
<feature type="compositionally biased region" description="Polar residues" evidence="1">
    <location>
        <begin position="392"/>
        <end position="402"/>
    </location>
</feature>
<reference evidence="3" key="1">
    <citation type="journal article" date="2022" name="bioRxiv">
        <title>Sequencing and chromosome-scale assembly of the giantPleurodeles waltlgenome.</title>
        <authorList>
            <person name="Brown T."/>
            <person name="Elewa A."/>
            <person name="Iarovenko S."/>
            <person name="Subramanian E."/>
            <person name="Araus A.J."/>
            <person name="Petzold A."/>
            <person name="Susuki M."/>
            <person name="Suzuki K.-i.T."/>
            <person name="Hayashi T."/>
            <person name="Toyoda A."/>
            <person name="Oliveira C."/>
            <person name="Osipova E."/>
            <person name="Leigh N.D."/>
            <person name="Simon A."/>
            <person name="Yun M.H."/>
        </authorList>
    </citation>
    <scope>NUCLEOTIDE SEQUENCE</scope>
    <source>
        <strain evidence="3">20211129_DDA</strain>
        <tissue evidence="3">Liver</tissue>
    </source>
</reference>
<keyword evidence="4" id="KW-1185">Reference proteome</keyword>
<feature type="region of interest" description="Disordered" evidence="1">
    <location>
        <begin position="334"/>
        <end position="520"/>
    </location>
</feature>
<organism evidence="3 4">
    <name type="scientific">Pleurodeles waltl</name>
    <name type="common">Iberian ribbed newt</name>
    <dbReference type="NCBI Taxonomy" id="8319"/>
    <lineage>
        <taxon>Eukaryota</taxon>
        <taxon>Metazoa</taxon>
        <taxon>Chordata</taxon>
        <taxon>Craniata</taxon>
        <taxon>Vertebrata</taxon>
        <taxon>Euteleostomi</taxon>
        <taxon>Amphibia</taxon>
        <taxon>Batrachia</taxon>
        <taxon>Caudata</taxon>
        <taxon>Salamandroidea</taxon>
        <taxon>Salamandridae</taxon>
        <taxon>Pleurodelinae</taxon>
        <taxon>Pleurodeles</taxon>
    </lineage>
</organism>
<dbReference type="PANTHER" id="PTHR23098">
    <property type="entry name" value="AGAP001331-PA-RELATED"/>
    <property type="match status" value="1"/>
</dbReference>
<feature type="compositionally biased region" description="Polar residues" evidence="1">
    <location>
        <begin position="206"/>
        <end position="222"/>
    </location>
</feature>
<feature type="compositionally biased region" description="Polar residues" evidence="1">
    <location>
        <begin position="482"/>
        <end position="492"/>
    </location>
</feature>
<evidence type="ECO:0000313" key="3">
    <source>
        <dbReference type="EMBL" id="KAJ1211612.1"/>
    </source>
</evidence>
<gene>
    <name evidence="3" type="ORF">NDU88_006970</name>
</gene>